<dbReference type="Proteomes" id="UP000094472">
    <property type="component" value="Unassembled WGS sequence"/>
</dbReference>
<keyword evidence="2" id="KW-1185">Reference proteome</keyword>
<evidence type="ECO:0000313" key="2">
    <source>
        <dbReference type="Proteomes" id="UP000094472"/>
    </source>
</evidence>
<comment type="caution">
    <text evidence="1">The sequence shown here is derived from an EMBL/GenBank/DDBJ whole genome shotgun (WGS) entry which is preliminary data.</text>
</comment>
<evidence type="ECO:0000313" key="1">
    <source>
        <dbReference type="EMBL" id="ODR99589.1"/>
    </source>
</evidence>
<organism evidence="1 2">
    <name type="scientific">Methyloceanibacter superfactus</name>
    <dbReference type="NCBI Taxonomy" id="1774969"/>
    <lineage>
        <taxon>Bacteria</taxon>
        <taxon>Pseudomonadati</taxon>
        <taxon>Pseudomonadota</taxon>
        <taxon>Alphaproteobacteria</taxon>
        <taxon>Hyphomicrobiales</taxon>
        <taxon>Hyphomicrobiaceae</taxon>
        <taxon>Methyloceanibacter</taxon>
    </lineage>
</organism>
<proteinExistence type="predicted"/>
<dbReference type="AlphaFoldDB" id="A0A1E3W1F4"/>
<protein>
    <submittedName>
        <fullName evidence="1">Uncharacterized protein</fullName>
    </submittedName>
</protein>
<gene>
    <name evidence="1" type="ORF">AUC69_08085</name>
</gene>
<dbReference type="EMBL" id="LPWF01000016">
    <property type="protein sequence ID" value="ODR99589.1"/>
    <property type="molecule type" value="Genomic_DNA"/>
</dbReference>
<name>A0A1E3W1F4_9HYPH</name>
<sequence length="104" mass="11085">MAGLLALGAVVFGLVAFMALDGEAGVWSPRGVSDAVSPAPIATPVKVWRDCQEIALCAGCKPRYKCRSCEYKRTCAGGLCSWGDVCVWGPYLKVLPPGARIIRR</sequence>
<accession>A0A1E3W1F4</accession>
<reference evidence="1 2" key="1">
    <citation type="journal article" date="2016" name="Environ. Microbiol.">
        <title>New Methyloceanibacter diversity from North Sea sediments includes methanotroph containing solely the soluble methane monooxygenase.</title>
        <authorList>
            <person name="Vekeman B."/>
            <person name="Kerckhof F.M."/>
            <person name="Cremers G."/>
            <person name="de Vos P."/>
            <person name="Vandamme P."/>
            <person name="Boon N."/>
            <person name="Op den Camp H.J."/>
            <person name="Heylen K."/>
        </authorList>
    </citation>
    <scope>NUCLEOTIDE SEQUENCE [LARGE SCALE GENOMIC DNA]</scope>
    <source>
        <strain evidence="1 2">R-67175</strain>
    </source>
</reference>